<protein>
    <submittedName>
        <fullName evidence="1">Uncharacterized protein</fullName>
    </submittedName>
</protein>
<dbReference type="EMBL" id="JACOGA010000015">
    <property type="protein sequence ID" value="MBC3875092.1"/>
    <property type="molecule type" value="Genomic_DNA"/>
</dbReference>
<keyword evidence="2" id="KW-1185">Reference proteome</keyword>
<name>A0ABR6YEX0_9BURK</name>
<accession>A0ABR6YEX0</accession>
<evidence type="ECO:0000313" key="2">
    <source>
        <dbReference type="Proteomes" id="UP000624279"/>
    </source>
</evidence>
<dbReference type="Proteomes" id="UP000624279">
    <property type="component" value="Unassembled WGS sequence"/>
</dbReference>
<reference evidence="1 2" key="1">
    <citation type="submission" date="2020-08" db="EMBL/GenBank/DDBJ databases">
        <title>Novel species isolated from subtropical streams in China.</title>
        <authorList>
            <person name="Lu H."/>
        </authorList>
    </citation>
    <scope>NUCLEOTIDE SEQUENCE [LARGE SCALE GENOMIC DNA]</scope>
    <source>
        <strain evidence="1 2">LX15W</strain>
    </source>
</reference>
<evidence type="ECO:0000313" key="1">
    <source>
        <dbReference type="EMBL" id="MBC3875092.1"/>
    </source>
</evidence>
<proteinExistence type="predicted"/>
<dbReference type="RefSeq" id="WP_186943068.1">
    <property type="nucleotide sequence ID" value="NZ_JACOGA010000015.1"/>
</dbReference>
<comment type="caution">
    <text evidence="1">The sequence shown here is derived from an EMBL/GenBank/DDBJ whole genome shotgun (WGS) entry which is preliminary data.</text>
</comment>
<organism evidence="1 2">
    <name type="scientific">Undibacterium flavidum</name>
    <dbReference type="NCBI Taxonomy" id="2762297"/>
    <lineage>
        <taxon>Bacteria</taxon>
        <taxon>Pseudomonadati</taxon>
        <taxon>Pseudomonadota</taxon>
        <taxon>Betaproteobacteria</taxon>
        <taxon>Burkholderiales</taxon>
        <taxon>Oxalobacteraceae</taxon>
        <taxon>Undibacterium</taxon>
    </lineage>
</organism>
<sequence length="150" mass="17011">MLRPIVKKISAFLRGGTSTFSEVEMLLLKAILNKLPETEAKIFFQQISTVSLVQRPNPRRLVVAYYSNKNKVSQLPYLGYEYCFAKVSYKLNGKTKTTNVVLHDGRLMSLERSVPSRNEEIDSITSVALHPSGYKSVAEEIDMEEHEQNA</sequence>
<gene>
    <name evidence="1" type="ORF">H8K55_16000</name>
</gene>